<feature type="domain" description="PPIase cyclophilin-type" evidence="5">
    <location>
        <begin position="70"/>
        <end position="254"/>
    </location>
</feature>
<evidence type="ECO:0000256" key="4">
    <source>
        <dbReference type="RuleBase" id="RU363019"/>
    </source>
</evidence>
<dbReference type="CDD" id="cd00317">
    <property type="entry name" value="cyclophilin"/>
    <property type="match status" value="1"/>
</dbReference>
<sequence>MKHLLRLMIVLAFFSLGCQNQNTDKGNVEKDDKNGITEDEYMSEESIKKNFTEEEIKNMPQLQPLKKGDEIAIFHTNMGDIKIKLFRDLTPKTVENLTKHIEDKYYDGVTFHRVIKDFMIQGGDPDGTGMGGESIYGEGFEDEFVPNLINIRGALSMANTGQPMSNGSQFFIVQNSSIPAEAMPQYESYVDPSYVNDTWKKMYSVFGGTPHLDGHHTVFGQVVEGIDVVDKIANTKTGEMDKPVEPVIIKTAEVITYK</sequence>
<keyword evidence="2 4" id="KW-0697">Rotamase</keyword>
<evidence type="ECO:0000256" key="1">
    <source>
        <dbReference type="ARBA" id="ARBA00002388"/>
    </source>
</evidence>
<name>A0A2U1E4D1_9FIRM</name>
<dbReference type="PROSITE" id="PS00170">
    <property type="entry name" value="CSA_PPIASE_1"/>
    <property type="match status" value="1"/>
</dbReference>
<dbReference type="EC" id="5.2.1.8" evidence="4"/>
<keyword evidence="3 4" id="KW-0413">Isomerase</keyword>
<dbReference type="PANTHER" id="PTHR45625:SF4">
    <property type="entry name" value="PEPTIDYLPROLYL ISOMERASE DOMAIN AND WD REPEAT-CONTAINING PROTEIN 1"/>
    <property type="match status" value="1"/>
</dbReference>
<keyword evidence="4" id="KW-0732">Signal</keyword>
<dbReference type="AlphaFoldDB" id="A0A2U1E4D1"/>
<protein>
    <recommendedName>
        <fullName evidence="4">Peptidyl-prolyl cis-trans isomerase</fullName>
        <shortName evidence="4">PPIase</shortName>
        <ecNumber evidence="4">5.2.1.8</ecNumber>
    </recommendedName>
</protein>
<reference evidence="6 7" key="1">
    <citation type="submission" date="2018-04" db="EMBL/GenBank/DDBJ databases">
        <title>Genomic Encyclopedia of Type Strains, Phase IV (KMG-IV): sequencing the most valuable type-strain genomes for metagenomic binning, comparative biology and taxonomic classification.</title>
        <authorList>
            <person name="Goeker M."/>
        </authorList>
    </citation>
    <scope>NUCLEOTIDE SEQUENCE [LARGE SCALE GENOMIC DNA]</scope>
    <source>
        <strain evidence="6 7">DSM 20705</strain>
    </source>
</reference>
<dbReference type="PANTHER" id="PTHR45625">
    <property type="entry name" value="PEPTIDYL-PROLYL CIS-TRANS ISOMERASE-RELATED"/>
    <property type="match status" value="1"/>
</dbReference>
<proteinExistence type="inferred from homology"/>
<dbReference type="Proteomes" id="UP000245793">
    <property type="component" value="Unassembled WGS sequence"/>
</dbReference>
<evidence type="ECO:0000313" key="7">
    <source>
        <dbReference type="Proteomes" id="UP000245793"/>
    </source>
</evidence>
<dbReference type="InterPro" id="IPR029000">
    <property type="entry name" value="Cyclophilin-like_dom_sf"/>
</dbReference>
<evidence type="ECO:0000259" key="5">
    <source>
        <dbReference type="PROSITE" id="PS50072"/>
    </source>
</evidence>
<evidence type="ECO:0000256" key="3">
    <source>
        <dbReference type="ARBA" id="ARBA00023235"/>
    </source>
</evidence>
<dbReference type="GO" id="GO:0003755">
    <property type="term" value="F:peptidyl-prolyl cis-trans isomerase activity"/>
    <property type="evidence" value="ECO:0007669"/>
    <property type="project" value="UniProtKB-UniRule"/>
</dbReference>
<feature type="signal peptide" evidence="4">
    <location>
        <begin position="1"/>
        <end position="20"/>
    </location>
</feature>
<keyword evidence="7" id="KW-1185">Reference proteome</keyword>
<dbReference type="Pfam" id="PF00160">
    <property type="entry name" value="Pro_isomerase"/>
    <property type="match status" value="1"/>
</dbReference>
<evidence type="ECO:0000256" key="2">
    <source>
        <dbReference type="ARBA" id="ARBA00023110"/>
    </source>
</evidence>
<feature type="chain" id="PRO_5039749433" description="Peptidyl-prolyl cis-trans isomerase" evidence="4">
    <location>
        <begin position="21"/>
        <end position="258"/>
    </location>
</feature>
<gene>
    <name evidence="6" type="ORF">C7381_10334</name>
</gene>
<dbReference type="RefSeq" id="WP_081935437.1">
    <property type="nucleotide sequence ID" value="NZ_CAUPJO010000003.1"/>
</dbReference>
<comment type="function">
    <text evidence="1 4">PPIases accelerate the folding of proteins. It catalyzes the cis-trans isomerization of proline imidic peptide bonds in oligopeptides.</text>
</comment>
<dbReference type="InterPro" id="IPR020892">
    <property type="entry name" value="Cyclophilin-type_PPIase_CS"/>
</dbReference>
<comment type="caution">
    <text evidence="6">The sequence shown here is derived from an EMBL/GenBank/DDBJ whole genome shotgun (WGS) entry which is preliminary data.</text>
</comment>
<dbReference type="EMBL" id="QEKV01000003">
    <property type="protein sequence ID" value="PVY94797.1"/>
    <property type="molecule type" value="Genomic_DNA"/>
</dbReference>
<dbReference type="InterPro" id="IPR002130">
    <property type="entry name" value="Cyclophilin-type_PPIase_dom"/>
</dbReference>
<dbReference type="GO" id="GO:0006457">
    <property type="term" value="P:protein folding"/>
    <property type="evidence" value="ECO:0007669"/>
    <property type="project" value="InterPro"/>
</dbReference>
<comment type="similarity">
    <text evidence="4">Belongs to the cyclophilin-type PPIase family.</text>
</comment>
<dbReference type="PROSITE" id="PS50072">
    <property type="entry name" value="CSA_PPIASE_2"/>
    <property type="match status" value="1"/>
</dbReference>
<dbReference type="PROSITE" id="PS51257">
    <property type="entry name" value="PROKAR_LIPOPROTEIN"/>
    <property type="match status" value="1"/>
</dbReference>
<organism evidence="6 7">
    <name type="scientific">Ezakiella coagulans</name>
    <dbReference type="NCBI Taxonomy" id="46507"/>
    <lineage>
        <taxon>Bacteria</taxon>
        <taxon>Bacillati</taxon>
        <taxon>Bacillota</taxon>
        <taxon>Tissierellia</taxon>
        <taxon>Ezakiella</taxon>
    </lineage>
</organism>
<dbReference type="InterPro" id="IPR044666">
    <property type="entry name" value="Cyclophilin_A-like"/>
</dbReference>
<dbReference type="SUPFAM" id="SSF50891">
    <property type="entry name" value="Cyclophilin-like"/>
    <property type="match status" value="1"/>
</dbReference>
<accession>A0A2U1E4D1</accession>
<comment type="catalytic activity">
    <reaction evidence="4">
        <text>[protein]-peptidylproline (omega=180) = [protein]-peptidylproline (omega=0)</text>
        <dbReference type="Rhea" id="RHEA:16237"/>
        <dbReference type="Rhea" id="RHEA-COMP:10747"/>
        <dbReference type="Rhea" id="RHEA-COMP:10748"/>
        <dbReference type="ChEBI" id="CHEBI:83833"/>
        <dbReference type="ChEBI" id="CHEBI:83834"/>
        <dbReference type="EC" id="5.2.1.8"/>
    </reaction>
</comment>
<dbReference type="PRINTS" id="PR00153">
    <property type="entry name" value="CSAPPISMRASE"/>
</dbReference>
<evidence type="ECO:0000313" key="6">
    <source>
        <dbReference type="EMBL" id="PVY94797.1"/>
    </source>
</evidence>
<dbReference type="Gene3D" id="2.40.100.10">
    <property type="entry name" value="Cyclophilin-like"/>
    <property type="match status" value="1"/>
</dbReference>